<dbReference type="InterPro" id="IPR020103">
    <property type="entry name" value="PsdUridine_synth_cat_dom_sf"/>
</dbReference>
<dbReference type="Proteomes" id="UP000247099">
    <property type="component" value="Unassembled WGS sequence"/>
</dbReference>
<evidence type="ECO:0000256" key="7">
    <source>
        <dbReference type="ARBA" id="ARBA00041803"/>
    </source>
</evidence>
<evidence type="ECO:0000256" key="4">
    <source>
        <dbReference type="ARBA" id="ARBA00037670"/>
    </source>
</evidence>
<reference evidence="11 12" key="1">
    <citation type="submission" date="2018-05" db="EMBL/GenBank/DDBJ databases">
        <title>Coraliomargarita sinensis sp. nov., isolated from a marine solar saltern.</title>
        <authorList>
            <person name="Zhou L.Y."/>
        </authorList>
    </citation>
    <scope>NUCLEOTIDE SEQUENCE [LARGE SCALE GENOMIC DNA]</scope>
    <source>
        <strain evidence="11 12">WN38</strain>
    </source>
</reference>
<dbReference type="InterPro" id="IPR006145">
    <property type="entry name" value="PsdUridine_synth_RsuA/RluA"/>
</dbReference>
<gene>
    <name evidence="11" type="ORF">DDZ13_08705</name>
</gene>
<evidence type="ECO:0000256" key="2">
    <source>
        <dbReference type="ARBA" id="ARBA00023235"/>
    </source>
</evidence>
<dbReference type="PANTHER" id="PTHR21600:SF56">
    <property type="entry name" value="TRNA PSEUDOURIDINE SYNTHASE C"/>
    <property type="match status" value="1"/>
</dbReference>
<dbReference type="GO" id="GO:0160149">
    <property type="term" value="F:tRNA pseudouridine(65) synthase activity"/>
    <property type="evidence" value="ECO:0007669"/>
    <property type="project" value="UniProtKB-EC"/>
</dbReference>
<keyword evidence="2" id="KW-0413">Isomerase</keyword>
<keyword evidence="1" id="KW-0819">tRNA processing</keyword>
<sequence>MEKQTTLKILYRDEHYVAVDKPAGLLVHRSPISAEESEFALQLLRDQIGQVVYPCHRLDRPTSGVLLFALDKDCLRFTQKELANQGCDKIYQAVVRGWAGESGEIDYDLKSEEAPDKIQSAQTHYRTLARSELPEPVGRYPTARFSLLELSPRTGRKHQLRRHMAHLRHPILGDTRHGDGVQNRFLRAHCGIQRLMLRAERLCFTHGKTKERITLQAAIEAEFQEIVAKLGF</sequence>
<dbReference type="OrthoDB" id="9807829at2"/>
<evidence type="ECO:0000256" key="3">
    <source>
        <dbReference type="ARBA" id="ARBA00036607"/>
    </source>
</evidence>
<evidence type="ECO:0000313" key="12">
    <source>
        <dbReference type="Proteomes" id="UP000247099"/>
    </source>
</evidence>
<dbReference type="EMBL" id="QHJQ01000005">
    <property type="protein sequence ID" value="PXA04108.1"/>
    <property type="molecule type" value="Genomic_DNA"/>
</dbReference>
<evidence type="ECO:0000256" key="8">
    <source>
        <dbReference type="ARBA" id="ARBA00041975"/>
    </source>
</evidence>
<dbReference type="EC" id="5.4.99.26" evidence="5"/>
<feature type="domain" description="Pseudouridine synthase RsuA/RluA-like" evidence="10">
    <location>
        <begin position="15"/>
        <end position="166"/>
    </location>
</feature>
<dbReference type="FunCoup" id="A0A317ZJL9">
    <property type="interactions" value="141"/>
</dbReference>
<dbReference type="Gene3D" id="3.30.2350.10">
    <property type="entry name" value="Pseudouridine synthase"/>
    <property type="match status" value="1"/>
</dbReference>
<dbReference type="AlphaFoldDB" id="A0A317ZJL9"/>
<name>A0A317ZJL9_9BACT</name>
<evidence type="ECO:0000256" key="9">
    <source>
        <dbReference type="ARBA" id="ARBA00043049"/>
    </source>
</evidence>
<dbReference type="PROSITE" id="PS01129">
    <property type="entry name" value="PSI_RLU"/>
    <property type="match status" value="1"/>
</dbReference>
<proteinExistence type="predicted"/>
<evidence type="ECO:0000259" key="10">
    <source>
        <dbReference type="Pfam" id="PF00849"/>
    </source>
</evidence>
<evidence type="ECO:0000256" key="6">
    <source>
        <dbReference type="ARBA" id="ARBA00040675"/>
    </source>
</evidence>
<comment type="catalytic activity">
    <reaction evidence="3">
        <text>uridine(65) in tRNA = pseudouridine(65) in tRNA</text>
        <dbReference type="Rhea" id="RHEA:42536"/>
        <dbReference type="Rhea" id="RHEA-COMP:10103"/>
        <dbReference type="Rhea" id="RHEA-COMP:10104"/>
        <dbReference type="ChEBI" id="CHEBI:65314"/>
        <dbReference type="ChEBI" id="CHEBI:65315"/>
        <dbReference type="EC" id="5.4.99.26"/>
    </reaction>
</comment>
<dbReference type="InterPro" id="IPR050188">
    <property type="entry name" value="RluA_PseudoU_synthase"/>
</dbReference>
<dbReference type="InterPro" id="IPR006224">
    <property type="entry name" value="PsdUridine_synth_RluA-like_CS"/>
</dbReference>
<comment type="function">
    <text evidence="4">Responsible for synthesis of pseudouridine from uracil-65 in transfer RNAs.</text>
</comment>
<accession>A0A317ZJL9</accession>
<dbReference type="RefSeq" id="WP_110131055.1">
    <property type="nucleotide sequence ID" value="NZ_QHJQ01000005.1"/>
</dbReference>
<keyword evidence="12" id="KW-1185">Reference proteome</keyword>
<dbReference type="InParanoid" id="A0A317ZJL9"/>
<dbReference type="GO" id="GO:0003723">
    <property type="term" value="F:RNA binding"/>
    <property type="evidence" value="ECO:0007669"/>
    <property type="project" value="InterPro"/>
</dbReference>
<dbReference type="GO" id="GO:0008033">
    <property type="term" value="P:tRNA processing"/>
    <property type="evidence" value="ECO:0007669"/>
    <property type="project" value="UniProtKB-KW"/>
</dbReference>
<dbReference type="Pfam" id="PF00849">
    <property type="entry name" value="PseudoU_synth_2"/>
    <property type="match status" value="1"/>
</dbReference>
<comment type="caution">
    <text evidence="11">The sequence shown here is derived from an EMBL/GenBank/DDBJ whole genome shotgun (WGS) entry which is preliminary data.</text>
</comment>
<dbReference type="SUPFAM" id="SSF55120">
    <property type="entry name" value="Pseudouridine synthase"/>
    <property type="match status" value="1"/>
</dbReference>
<evidence type="ECO:0000313" key="11">
    <source>
        <dbReference type="EMBL" id="PXA04108.1"/>
    </source>
</evidence>
<evidence type="ECO:0000256" key="5">
    <source>
        <dbReference type="ARBA" id="ARBA00038943"/>
    </source>
</evidence>
<organism evidence="11 12">
    <name type="scientific">Coraliomargarita sinensis</name>
    <dbReference type="NCBI Taxonomy" id="2174842"/>
    <lineage>
        <taxon>Bacteria</taxon>
        <taxon>Pseudomonadati</taxon>
        <taxon>Verrucomicrobiota</taxon>
        <taxon>Opitutia</taxon>
        <taxon>Puniceicoccales</taxon>
        <taxon>Coraliomargaritaceae</taxon>
        <taxon>Coraliomargarita</taxon>
    </lineage>
</organism>
<evidence type="ECO:0000256" key="1">
    <source>
        <dbReference type="ARBA" id="ARBA00022694"/>
    </source>
</evidence>
<dbReference type="PANTHER" id="PTHR21600">
    <property type="entry name" value="MITOCHONDRIAL RNA PSEUDOURIDINE SYNTHASE"/>
    <property type="match status" value="1"/>
</dbReference>
<protein>
    <recommendedName>
        <fullName evidence="6">tRNA pseudouridine synthase C</fullName>
        <ecNumber evidence="5">5.4.99.26</ecNumber>
    </recommendedName>
    <alternativeName>
        <fullName evidence="8">tRNA pseudouridine(65) synthase</fullName>
    </alternativeName>
    <alternativeName>
        <fullName evidence="9">tRNA pseudouridylate synthase C</fullName>
    </alternativeName>
    <alternativeName>
        <fullName evidence="7">tRNA-uridine isomerase C</fullName>
    </alternativeName>
</protein>
<dbReference type="GO" id="GO:0000455">
    <property type="term" value="P:enzyme-directed rRNA pseudouridine synthesis"/>
    <property type="evidence" value="ECO:0007669"/>
    <property type="project" value="TreeGrafter"/>
</dbReference>